<dbReference type="EMBL" id="SJPN01000009">
    <property type="protein sequence ID" value="TWT93324.1"/>
    <property type="molecule type" value="Genomic_DNA"/>
</dbReference>
<keyword evidence="2" id="KW-1185">Reference proteome</keyword>
<comment type="caution">
    <text evidence="1">The sequence shown here is derived from an EMBL/GenBank/DDBJ whole genome shotgun (WGS) entry which is preliminary data.</text>
</comment>
<reference evidence="1 2" key="1">
    <citation type="submission" date="2019-02" db="EMBL/GenBank/DDBJ databases">
        <title>Deep-cultivation of Planctomycetes and their phenomic and genomic characterization uncovers novel biology.</title>
        <authorList>
            <person name="Wiegand S."/>
            <person name="Jogler M."/>
            <person name="Boedeker C."/>
            <person name="Pinto D."/>
            <person name="Vollmers J."/>
            <person name="Rivas-Marin E."/>
            <person name="Kohn T."/>
            <person name="Peeters S.H."/>
            <person name="Heuer A."/>
            <person name="Rast P."/>
            <person name="Oberbeckmann S."/>
            <person name="Bunk B."/>
            <person name="Jeske O."/>
            <person name="Meyerdierks A."/>
            <person name="Storesund J.E."/>
            <person name="Kallscheuer N."/>
            <person name="Luecker S."/>
            <person name="Lage O.M."/>
            <person name="Pohl T."/>
            <person name="Merkel B.J."/>
            <person name="Hornburger P."/>
            <person name="Mueller R.-W."/>
            <person name="Bruemmer F."/>
            <person name="Labrenz M."/>
            <person name="Spormann A.M."/>
            <person name="Op Den Camp H."/>
            <person name="Overmann J."/>
            <person name="Amann R."/>
            <person name="Jetten M.S.M."/>
            <person name="Mascher T."/>
            <person name="Medema M.H."/>
            <person name="Devos D.P."/>
            <person name="Kaster A.-K."/>
            <person name="Ovreas L."/>
            <person name="Rohde M."/>
            <person name="Galperin M.Y."/>
            <person name="Jogler C."/>
        </authorList>
    </citation>
    <scope>NUCLEOTIDE SEQUENCE [LARGE SCALE GENOMIC DNA]</scope>
    <source>
        <strain evidence="1 2">Pla52n</strain>
    </source>
</reference>
<gene>
    <name evidence="1" type="ORF">Pla52n_59840</name>
</gene>
<dbReference type="AlphaFoldDB" id="A0A5C6A0H4"/>
<organism evidence="1 2">
    <name type="scientific">Stieleria varia</name>
    <dbReference type="NCBI Taxonomy" id="2528005"/>
    <lineage>
        <taxon>Bacteria</taxon>
        <taxon>Pseudomonadati</taxon>
        <taxon>Planctomycetota</taxon>
        <taxon>Planctomycetia</taxon>
        <taxon>Pirellulales</taxon>
        <taxon>Pirellulaceae</taxon>
        <taxon>Stieleria</taxon>
    </lineage>
</organism>
<evidence type="ECO:0000313" key="2">
    <source>
        <dbReference type="Proteomes" id="UP000320176"/>
    </source>
</evidence>
<dbReference type="Proteomes" id="UP000320176">
    <property type="component" value="Unassembled WGS sequence"/>
</dbReference>
<name>A0A5C6A0H4_9BACT</name>
<evidence type="ECO:0000313" key="1">
    <source>
        <dbReference type="EMBL" id="TWT93324.1"/>
    </source>
</evidence>
<sequence>MPAASGGYCISRDGLRYPCEPMALATGLEGFRQHQ</sequence>
<accession>A0A5C6A0H4</accession>
<proteinExistence type="predicted"/>
<protein>
    <submittedName>
        <fullName evidence="1">Uncharacterized protein</fullName>
    </submittedName>
</protein>